<dbReference type="Proteomes" id="UP000321393">
    <property type="component" value="Unassembled WGS sequence"/>
</dbReference>
<sequence length="318" mass="35737">MSGGTILPTQGLGNEIVYETDVGEFENIGADTGDLTNNNCDFTKRESAPMQGTKPYMDLTNKRIWNVPEVDDVANAQLNVLEIIVGHGVDESIENGTLCRTNVDPIIVGRPVECHVANDFIDDGDQATTNDSDVPCIMSSFSSGFEETHVIILELDDDLNTAGRSSSRGDNSDESLETTRPSSTPRRCVQSRLLELERYIHANGRIPISIAPSVEKPILPHIVWFSQAIDGCVRKTFPVHHLRWADVGREYIEVVKGDLQCFFMLDFNDQAMNRFVKHQMLTCFKKFRGDCRRHFEKYSNPEEAHANQPHIVVERVKN</sequence>
<feature type="region of interest" description="Disordered" evidence="1">
    <location>
        <begin position="162"/>
        <end position="186"/>
    </location>
</feature>
<gene>
    <name evidence="3" type="ORF">E5676_scaffold121G00420</name>
    <name evidence="2" type="ORF">E6C27_scaffold269G001240</name>
</gene>
<organism evidence="2 4">
    <name type="scientific">Cucumis melo var. makuwa</name>
    <name type="common">Oriental melon</name>
    <dbReference type="NCBI Taxonomy" id="1194695"/>
    <lineage>
        <taxon>Eukaryota</taxon>
        <taxon>Viridiplantae</taxon>
        <taxon>Streptophyta</taxon>
        <taxon>Embryophyta</taxon>
        <taxon>Tracheophyta</taxon>
        <taxon>Spermatophyta</taxon>
        <taxon>Magnoliopsida</taxon>
        <taxon>eudicotyledons</taxon>
        <taxon>Gunneridae</taxon>
        <taxon>Pentapetalae</taxon>
        <taxon>rosids</taxon>
        <taxon>fabids</taxon>
        <taxon>Cucurbitales</taxon>
        <taxon>Cucurbitaceae</taxon>
        <taxon>Benincaseae</taxon>
        <taxon>Cucumis</taxon>
    </lineage>
</organism>
<dbReference type="AlphaFoldDB" id="A0A5A7SPA5"/>
<evidence type="ECO:0000313" key="5">
    <source>
        <dbReference type="Proteomes" id="UP000321947"/>
    </source>
</evidence>
<evidence type="ECO:0000313" key="3">
    <source>
        <dbReference type="EMBL" id="TYK03439.1"/>
    </source>
</evidence>
<evidence type="ECO:0000313" key="4">
    <source>
        <dbReference type="Proteomes" id="UP000321393"/>
    </source>
</evidence>
<reference evidence="4 5" key="1">
    <citation type="submission" date="2019-08" db="EMBL/GenBank/DDBJ databases">
        <title>Draft genome sequences of two oriental melons (Cucumis melo L. var makuwa).</title>
        <authorList>
            <person name="Kwon S.-Y."/>
        </authorList>
    </citation>
    <scope>NUCLEOTIDE SEQUENCE [LARGE SCALE GENOMIC DNA]</scope>
    <source>
        <strain evidence="5">cv. Chang Bougi</strain>
        <strain evidence="4">cv. SW 3</strain>
        <tissue evidence="2">Leaf</tissue>
    </source>
</reference>
<name>A0A5A7SPA5_CUCMM</name>
<protein>
    <submittedName>
        <fullName evidence="2">CACTA en-spm transposon protein</fullName>
    </submittedName>
</protein>
<proteinExistence type="predicted"/>
<dbReference type="EMBL" id="SSTD01014931">
    <property type="protein sequence ID" value="TYK03439.1"/>
    <property type="molecule type" value="Genomic_DNA"/>
</dbReference>
<evidence type="ECO:0000256" key="1">
    <source>
        <dbReference type="SAM" id="MobiDB-lite"/>
    </source>
</evidence>
<accession>A0A5A7SPA5</accession>
<comment type="caution">
    <text evidence="2">The sequence shown here is derived from an EMBL/GenBank/DDBJ whole genome shotgun (WGS) entry which is preliminary data.</text>
</comment>
<dbReference type="EMBL" id="SSTE01020983">
    <property type="protein sequence ID" value="KAA0033022.1"/>
    <property type="molecule type" value="Genomic_DNA"/>
</dbReference>
<dbReference type="Proteomes" id="UP000321947">
    <property type="component" value="Unassembled WGS sequence"/>
</dbReference>
<evidence type="ECO:0000313" key="2">
    <source>
        <dbReference type="EMBL" id="KAA0033022.1"/>
    </source>
</evidence>